<accession>A0AB32WHT1</accession>
<feature type="region of interest" description="Disordered" evidence="2">
    <location>
        <begin position="1"/>
        <end position="29"/>
    </location>
</feature>
<name>A0AB32WHT1_THECC</name>
<gene>
    <name evidence="4" type="primary">LOC108662491</name>
</gene>
<feature type="region of interest" description="Disordered" evidence="2">
    <location>
        <begin position="144"/>
        <end position="166"/>
    </location>
</feature>
<reference evidence="4" key="2">
    <citation type="submission" date="2025-08" db="UniProtKB">
        <authorList>
            <consortium name="RefSeq"/>
        </authorList>
    </citation>
    <scope>IDENTIFICATION</scope>
</reference>
<dbReference type="Gramene" id="Tc06v2_t006260.1">
    <property type="protein sequence ID" value="Tc06v2_p006260.1"/>
    <property type="gene ID" value="Tc06v2_g006260"/>
</dbReference>
<dbReference type="AlphaFoldDB" id="A0AB32WHT1"/>
<dbReference type="GeneID" id="108662491"/>
<evidence type="ECO:0000256" key="1">
    <source>
        <dbReference type="SAM" id="Coils"/>
    </source>
</evidence>
<evidence type="ECO:0000313" key="3">
    <source>
        <dbReference type="Proteomes" id="UP000694886"/>
    </source>
</evidence>
<sequence length="235" mass="26392">MESSEQEHVTSAAMPAAWEEKAPSPRPHTPYLQGISIPPSPQTFSEYFQDTPSTSLPQDAMEFMMFQLTEFSHLQTMEYAGSLPNDPLPSHQQVGRKKKVLNDLFSDDHITSFSMELAVSSHSKTGVSGKLLPTGPLARQTNAQSVSAAPTAVDASQNPQQSKRLSRHQIYRMHVKGKAKFKDLSHQILNEHIKMLNEELLRMTGELKAKNEQLSHLMSENDMLKKENKRLKLPS</sequence>
<evidence type="ECO:0000313" key="4">
    <source>
        <dbReference type="RefSeq" id="XP_017978485.1"/>
    </source>
</evidence>
<dbReference type="RefSeq" id="XP_017978485.1">
    <property type="nucleotide sequence ID" value="XM_018122996.1"/>
</dbReference>
<organism evidence="3 4">
    <name type="scientific">Theobroma cacao</name>
    <name type="common">Cacao</name>
    <name type="synonym">Cocoa</name>
    <dbReference type="NCBI Taxonomy" id="3641"/>
    <lineage>
        <taxon>Eukaryota</taxon>
        <taxon>Viridiplantae</taxon>
        <taxon>Streptophyta</taxon>
        <taxon>Embryophyta</taxon>
        <taxon>Tracheophyta</taxon>
        <taxon>Spermatophyta</taxon>
        <taxon>Magnoliopsida</taxon>
        <taxon>eudicotyledons</taxon>
        <taxon>Gunneridae</taxon>
        <taxon>Pentapetalae</taxon>
        <taxon>rosids</taxon>
        <taxon>malvids</taxon>
        <taxon>Malvales</taxon>
        <taxon>Malvaceae</taxon>
        <taxon>Byttnerioideae</taxon>
        <taxon>Theobroma</taxon>
    </lineage>
</organism>
<evidence type="ECO:0000256" key="2">
    <source>
        <dbReference type="SAM" id="MobiDB-lite"/>
    </source>
</evidence>
<keyword evidence="1" id="KW-0175">Coiled coil</keyword>
<protein>
    <submittedName>
        <fullName evidence="4">Uncharacterized protein LOC108662491 isoform X2</fullName>
    </submittedName>
</protein>
<feature type="compositionally biased region" description="Polar residues" evidence="2">
    <location>
        <begin position="144"/>
        <end position="163"/>
    </location>
</feature>
<dbReference type="Proteomes" id="UP000694886">
    <property type="component" value="Chromosome 6"/>
</dbReference>
<feature type="coiled-coil region" evidence="1">
    <location>
        <begin position="193"/>
        <end position="227"/>
    </location>
</feature>
<reference evidence="3" key="1">
    <citation type="journal article" date="1997" name="Nucleic Acids Res.">
        <title>tRNAscan-SE: a program for improved detection of transfer RNA genes in genomic sequence.</title>
        <authorList>
            <person name="Lowe T.M."/>
            <person name="Eddy S.R."/>
        </authorList>
    </citation>
    <scope>NUCLEOTIDE SEQUENCE [LARGE SCALE GENOMIC DNA]</scope>
    <source>
        <strain evidence="3">r\B97-61/B2</strain>
    </source>
</reference>
<proteinExistence type="predicted"/>